<dbReference type="Proteomes" id="UP001221519">
    <property type="component" value="Plasmid unnamed1"/>
</dbReference>
<accession>A0ABY7XKJ3</accession>
<gene>
    <name evidence="1" type="ORF">PUW25_26215</name>
</gene>
<dbReference type="InterPro" id="IPR023292">
    <property type="entry name" value="NTP_PyroPHydrolase-like_dom_sf"/>
</dbReference>
<dbReference type="GO" id="GO:0016787">
    <property type="term" value="F:hydrolase activity"/>
    <property type="evidence" value="ECO:0007669"/>
    <property type="project" value="UniProtKB-KW"/>
</dbReference>
<dbReference type="RefSeq" id="WP_274338675.1">
    <property type="nucleotide sequence ID" value="NZ_CP118109.1"/>
</dbReference>
<dbReference type="EMBL" id="CP118109">
    <property type="protein sequence ID" value="WDI05067.1"/>
    <property type="molecule type" value="Genomic_DNA"/>
</dbReference>
<geneLocation type="plasmid" evidence="1 2">
    <name>unnamed1</name>
</geneLocation>
<dbReference type="InterPro" id="IPR021130">
    <property type="entry name" value="PRib-ATP_PPHydrolase-like"/>
</dbReference>
<dbReference type="CDD" id="cd11545">
    <property type="entry name" value="NTP-PPase_YP_001813558"/>
    <property type="match status" value="1"/>
</dbReference>
<dbReference type="Gene3D" id="1.10.3420.10">
    <property type="entry name" value="putative ntp pyrophosphohydrolase like domain"/>
    <property type="match status" value="2"/>
</dbReference>
<organism evidence="1 2">
    <name type="scientific">Paenibacillus urinalis</name>
    <dbReference type="NCBI Taxonomy" id="521520"/>
    <lineage>
        <taxon>Bacteria</taxon>
        <taxon>Bacillati</taxon>
        <taxon>Bacillota</taxon>
        <taxon>Bacilli</taxon>
        <taxon>Bacillales</taxon>
        <taxon>Paenibacillaceae</taxon>
        <taxon>Paenibacillus</taxon>
    </lineage>
</organism>
<reference evidence="1 2" key="1">
    <citation type="submission" date="2023-02" db="EMBL/GenBank/DDBJ databases">
        <title>Pathogen: clinical or host-associated sample.</title>
        <authorList>
            <person name="Hergert J."/>
            <person name="Casey R."/>
            <person name="Wagner J."/>
            <person name="Young E.L."/>
            <person name="Oakeson K.F."/>
        </authorList>
    </citation>
    <scope>NUCLEOTIDE SEQUENCE [LARGE SCALE GENOMIC DNA]</scope>
    <source>
        <strain evidence="1 2">2022CK-00829</strain>
        <plasmid evidence="1 2">unnamed1</plasmid>
    </source>
</reference>
<name>A0ABY7XKJ3_9BACL</name>
<evidence type="ECO:0000313" key="2">
    <source>
        <dbReference type="Proteomes" id="UP001221519"/>
    </source>
</evidence>
<proteinExistence type="predicted"/>
<keyword evidence="1" id="KW-0614">Plasmid</keyword>
<protein>
    <submittedName>
        <fullName evidence="1">HAD family hydrolase</fullName>
    </submittedName>
</protein>
<sequence>MELMQPYQYEGKGLDYAYDQVKAFQEAFNHPVSELPTLMNAERAAKRMNWVNEEVQEFLDAKTVVDQADAMIDVIYFAIGTLVELGVKPQELMDVVQHANMSKLWPDGKPHYKEDGKVMKPEGWEDPYDKLAAAIARQYDTARKNLVGA</sequence>
<dbReference type="Pfam" id="PF01503">
    <property type="entry name" value="PRA-PH"/>
    <property type="match status" value="1"/>
</dbReference>
<evidence type="ECO:0000313" key="1">
    <source>
        <dbReference type="EMBL" id="WDI05067.1"/>
    </source>
</evidence>
<keyword evidence="2" id="KW-1185">Reference proteome</keyword>
<keyword evidence="1" id="KW-0378">Hydrolase</keyword>